<dbReference type="InterPro" id="IPR025536">
    <property type="entry name" value="DUF4422"/>
</dbReference>
<dbReference type="OrthoDB" id="5672604at2"/>
<evidence type="ECO:0000259" key="1">
    <source>
        <dbReference type="Pfam" id="PF14393"/>
    </source>
</evidence>
<name>A0A3D8I5N3_9HELI</name>
<sequence length="312" mass="37057">MKVTILVCYHKISPIIANEVLQPILVGAEYASVDVKNALESACKRANTSLYYDNSGEHISGLNPYFCELTAMYWAWKNLDCDYYGFFHYRRVLDFSDGVRFDMPRKEKVRYSSLCGIMDNAFYESYALLAQNIEQVCHGYDIILPTKVIDHDQKERAQHLSLYGLYEKVHYAKDMDMALAYISSKYPHMHQSALQTLHKKPMLWYIANMFVMKRELYFAYCEWVFDILFALQERIPYKSYDVYQARVFGFLAERLFNIWLEYQKQTNPKLRIKELPLVLLNPKAHKRWLGWVQEGNVRRFYVAKLRVLKQYL</sequence>
<protein>
    <submittedName>
        <fullName evidence="2">DUF4422 domain-containing protein</fullName>
    </submittedName>
</protein>
<comment type="caution">
    <text evidence="2">The sequence shown here is derived from an EMBL/GenBank/DDBJ whole genome shotgun (WGS) entry which is preliminary data.</text>
</comment>
<evidence type="ECO:0000313" key="2">
    <source>
        <dbReference type="EMBL" id="RDU60453.1"/>
    </source>
</evidence>
<proteinExistence type="predicted"/>
<dbReference type="Pfam" id="PF14393">
    <property type="entry name" value="DUF4422"/>
    <property type="match status" value="1"/>
</dbReference>
<accession>A0A3D8I5N3</accession>
<keyword evidence="3" id="KW-1185">Reference proteome</keyword>
<dbReference type="EMBL" id="NXLR01000003">
    <property type="protein sequence ID" value="RDU60453.1"/>
    <property type="molecule type" value="Genomic_DNA"/>
</dbReference>
<dbReference type="Proteomes" id="UP000256599">
    <property type="component" value="Unassembled WGS sequence"/>
</dbReference>
<organism evidence="2 3">
    <name type="scientific">Helicobacter marmotae</name>
    <dbReference type="NCBI Taxonomy" id="152490"/>
    <lineage>
        <taxon>Bacteria</taxon>
        <taxon>Pseudomonadati</taxon>
        <taxon>Campylobacterota</taxon>
        <taxon>Epsilonproteobacteria</taxon>
        <taxon>Campylobacterales</taxon>
        <taxon>Helicobacteraceae</taxon>
        <taxon>Helicobacter</taxon>
    </lineage>
</organism>
<gene>
    <name evidence="2" type="ORF">CQA63_02550</name>
</gene>
<reference evidence="2 3" key="1">
    <citation type="submission" date="2018-04" db="EMBL/GenBank/DDBJ databases">
        <title>Novel Campyloabacter and Helicobacter Species and Strains.</title>
        <authorList>
            <person name="Mannion A.J."/>
            <person name="Shen Z."/>
            <person name="Fox J.G."/>
        </authorList>
    </citation>
    <scope>NUCLEOTIDE SEQUENCE [LARGE SCALE GENOMIC DNA]</scope>
    <source>
        <strain evidence="2 3">MIT 98-6070</strain>
    </source>
</reference>
<dbReference type="RefSeq" id="WP_104700332.1">
    <property type="nucleotide sequence ID" value="NZ_FZPP01000026.1"/>
</dbReference>
<evidence type="ECO:0000313" key="3">
    <source>
        <dbReference type="Proteomes" id="UP000256599"/>
    </source>
</evidence>
<feature type="domain" description="DUF4422" evidence="1">
    <location>
        <begin position="5"/>
        <end position="263"/>
    </location>
</feature>
<dbReference type="AlphaFoldDB" id="A0A3D8I5N3"/>